<evidence type="ECO:0000256" key="5">
    <source>
        <dbReference type="ARBA" id="ARBA00022763"/>
    </source>
</evidence>
<dbReference type="InterPro" id="IPR012319">
    <property type="entry name" value="FPG_cat"/>
</dbReference>
<evidence type="ECO:0000256" key="6">
    <source>
        <dbReference type="ARBA" id="ARBA00022771"/>
    </source>
</evidence>
<dbReference type="PANTHER" id="PTHR42697:SF1">
    <property type="entry name" value="ENDONUCLEASE 8"/>
    <property type="match status" value="1"/>
</dbReference>
<dbReference type="Pfam" id="PF06831">
    <property type="entry name" value="H2TH"/>
    <property type="match status" value="1"/>
</dbReference>
<evidence type="ECO:0000259" key="16">
    <source>
        <dbReference type="PROSITE" id="PS51068"/>
    </source>
</evidence>
<dbReference type="OrthoDB" id="9800855at2"/>
<dbReference type="PANTHER" id="PTHR42697">
    <property type="entry name" value="ENDONUCLEASE 8"/>
    <property type="match status" value="1"/>
</dbReference>
<evidence type="ECO:0000256" key="4">
    <source>
        <dbReference type="ARBA" id="ARBA00022723"/>
    </source>
</evidence>
<dbReference type="Pfam" id="PF01149">
    <property type="entry name" value="Fapy_DNA_glyco"/>
    <property type="match status" value="1"/>
</dbReference>
<evidence type="ECO:0000256" key="9">
    <source>
        <dbReference type="ARBA" id="ARBA00023125"/>
    </source>
</evidence>
<keyword evidence="11" id="KW-0456">Lyase</keyword>
<evidence type="ECO:0000313" key="18">
    <source>
        <dbReference type="Proteomes" id="UP000319004"/>
    </source>
</evidence>
<organism evidence="17 18">
    <name type="scientific">Stieleria neptunia</name>
    <dbReference type="NCBI Taxonomy" id="2527979"/>
    <lineage>
        <taxon>Bacteria</taxon>
        <taxon>Pseudomonadati</taxon>
        <taxon>Planctomycetota</taxon>
        <taxon>Planctomycetia</taxon>
        <taxon>Pirellulales</taxon>
        <taxon>Pirellulaceae</taxon>
        <taxon>Stieleria</taxon>
    </lineage>
</organism>
<dbReference type="Gene3D" id="1.10.8.50">
    <property type="match status" value="1"/>
</dbReference>
<dbReference type="CDD" id="cd08970">
    <property type="entry name" value="AcNei1_N"/>
    <property type="match status" value="1"/>
</dbReference>
<dbReference type="InterPro" id="IPR000214">
    <property type="entry name" value="Znf_DNA_glyclase/AP_lyase"/>
</dbReference>
<feature type="domain" description="FPG-type" evidence="15">
    <location>
        <begin position="233"/>
        <end position="265"/>
    </location>
</feature>
<evidence type="ECO:0000256" key="1">
    <source>
        <dbReference type="ARBA" id="ARBA00001947"/>
    </source>
</evidence>
<dbReference type="EMBL" id="CP037423">
    <property type="protein sequence ID" value="QDV41206.1"/>
    <property type="molecule type" value="Genomic_DNA"/>
</dbReference>
<evidence type="ECO:0000256" key="10">
    <source>
        <dbReference type="ARBA" id="ARBA00023204"/>
    </source>
</evidence>
<dbReference type="Pfam" id="PF06827">
    <property type="entry name" value="zf-FPG_IleRS"/>
    <property type="match status" value="1"/>
</dbReference>
<dbReference type="GO" id="GO:0000703">
    <property type="term" value="F:oxidized pyrimidine nucleobase lesion DNA N-glycosylase activity"/>
    <property type="evidence" value="ECO:0007669"/>
    <property type="project" value="TreeGrafter"/>
</dbReference>
<reference evidence="17 18" key="1">
    <citation type="submission" date="2019-03" db="EMBL/GenBank/DDBJ databases">
        <title>Deep-cultivation of Planctomycetes and their phenomic and genomic characterization uncovers novel biology.</title>
        <authorList>
            <person name="Wiegand S."/>
            <person name="Jogler M."/>
            <person name="Boedeker C."/>
            <person name="Pinto D."/>
            <person name="Vollmers J."/>
            <person name="Rivas-Marin E."/>
            <person name="Kohn T."/>
            <person name="Peeters S.H."/>
            <person name="Heuer A."/>
            <person name="Rast P."/>
            <person name="Oberbeckmann S."/>
            <person name="Bunk B."/>
            <person name="Jeske O."/>
            <person name="Meyerdierks A."/>
            <person name="Storesund J.E."/>
            <person name="Kallscheuer N."/>
            <person name="Luecker S."/>
            <person name="Lage O.M."/>
            <person name="Pohl T."/>
            <person name="Merkel B.J."/>
            <person name="Hornburger P."/>
            <person name="Mueller R.-W."/>
            <person name="Bruemmer F."/>
            <person name="Labrenz M."/>
            <person name="Spormann A.M."/>
            <person name="Op den Camp H."/>
            <person name="Overmann J."/>
            <person name="Amann R."/>
            <person name="Jetten M.S.M."/>
            <person name="Mascher T."/>
            <person name="Medema M.H."/>
            <person name="Devos D.P."/>
            <person name="Kaster A.-K."/>
            <person name="Ovreas L."/>
            <person name="Rohde M."/>
            <person name="Galperin M.Y."/>
            <person name="Jogler C."/>
        </authorList>
    </citation>
    <scope>NUCLEOTIDE SEQUENCE [LARGE SCALE GENOMIC DNA]</scope>
    <source>
        <strain evidence="17 18">Enr13</strain>
    </source>
</reference>
<evidence type="ECO:0000256" key="2">
    <source>
        <dbReference type="ARBA" id="ARBA00009409"/>
    </source>
</evidence>
<evidence type="ECO:0000256" key="14">
    <source>
        <dbReference type="PROSITE-ProRule" id="PRU00391"/>
    </source>
</evidence>
<feature type="domain" description="Formamidopyrimidine-DNA glycosylase catalytic" evidence="16">
    <location>
        <begin position="2"/>
        <end position="94"/>
    </location>
</feature>
<sequence>MPEGHKTHFLARQHTDWFAGQSLKVTSPQGRFRGDARKVSGRVMDRCEAIGKHLFYHFENDRLIHVHLGRYGKYRMHSTPPPAPVGLVRMRWVGQTWSLDLNGPTTCRVIDRQTREEVIGKLGPDPLAEGSPARKKALVWETVRVSGKPIGALVLDQSVVAGVGNIFRAELFFELGLDPRTPGIELGKATFDSLWKSLVKMMRTGLKYGKIITVTAKEAGAPRATLEGRDRFRVYGKASCPRCDRSIETIEIAARKLYWCPGCQG</sequence>
<dbReference type="InterPro" id="IPR035937">
    <property type="entry name" value="FPG_N"/>
</dbReference>
<dbReference type="PROSITE" id="PS51068">
    <property type="entry name" value="FPG_CAT"/>
    <property type="match status" value="1"/>
</dbReference>
<accession>A0A518HK26</accession>
<keyword evidence="8" id="KW-0862">Zinc</keyword>
<dbReference type="InterPro" id="IPR015886">
    <property type="entry name" value="H2TH_FPG"/>
</dbReference>
<dbReference type="EC" id="4.2.99.18" evidence="3"/>
<keyword evidence="13 17" id="KW-0326">Glycosidase</keyword>
<keyword evidence="17" id="KW-0255">Endonuclease</keyword>
<dbReference type="SUPFAM" id="SSF81624">
    <property type="entry name" value="N-terminal domain of MutM-like DNA repair proteins"/>
    <property type="match status" value="1"/>
</dbReference>
<comment type="cofactor">
    <cofactor evidence="1">
        <name>Zn(2+)</name>
        <dbReference type="ChEBI" id="CHEBI:29105"/>
    </cofactor>
</comment>
<evidence type="ECO:0000256" key="7">
    <source>
        <dbReference type="ARBA" id="ARBA00022801"/>
    </source>
</evidence>
<keyword evidence="6 14" id="KW-0863">Zinc-finger</keyword>
<evidence type="ECO:0000313" key="17">
    <source>
        <dbReference type="EMBL" id="QDV41206.1"/>
    </source>
</evidence>
<dbReference type="Gene3D" id="3.20.190.10">
    <property type="entry name" value="MutM-like, N-terminal"/>
    <property type="match status" value="1"/>
</dbReference>
<keyword evidence="5" id="KW-0227">DNA damage</keyword>
<dbReference type="RefSeq" id="WP_145384972.1">
    <property type="nucleotide sequence ID" value="NZ_CP037423.1"/>
</dbReference>
<dbReference type="InterPro" id="IPR010979">
    <property type="entry name" value="Ribosomal_uS13-like_H2TH"/>
</dbReference>
<gene>
    <name evidence="17" type="primary">nei1</name>
    <name evidence="17" type="ORF">Enr13x_10440</name>
</gene>
<dbReference type="InterPro" id="IPR010663">
    <property type="entry name" value="Znf_FPG/IleRS"/>
</dbReference>
<dbReference type="GO" id="GO:0140078">
    <property type="term" value="F:class I DNA-(apurinic or apyrimidinic site) endonuclease activity"/>
    <property type="evidence" value="ECO:0007669"/>
    <property type="project" value="UniProtKB-EC"/>
</dbReference>
<keyword evidence="4" id="KW-0479">Metal-binding</keyword>
<dbReference type="SMART" id="SM00898">
    <property type="entry name" value="Fapy_DNA_glyco"/>
    <property type="match status" value="1"/>
</dbReference>
<name>A0A518HK26_9BACT</name>
<keyword evidence="18" id="KW-1185">Reference proteome</keyword>
<dbReference type="GO" id="GO:0008270">
    <property type="term" value="F:zinc ion binding"/>
    <property type="evidence" value="ECO:0007669"/>
    <property type="project" value="UniProtKB-KW"/>
</dbReference>
<protein>
    <recommendedName>
        <fullName evidence="3">DNA-(apurinic or apyrimidinic site) lyase</fullName>
        <ecNumber evidence="3">4.2.99.18</ecNumber>
    </recommendedName>
</protein>
<dbReference type="KEGG" id="snep:Enr13x_10440"/>
<evidence type="ECO:0000256" key="8">
    <source>
        <dbReference type="ARBA" id="ARBA00022833"/>
    </source>
</evidence>
<evidence type="ECO:0000256" key="13">
    <source>
        <dbReference type="ARBA" id="ARBA00023295"/>
    </source>
</evidence>
<keyword evidence="12" id="KW-0511">Multifunctional enzyme</keyword>
<evidence type="ECO:0000256" key="3">
    <source>
        <dbReference type="ARBA" id="ARBA00012720"/>
    </source>
</evidence>
<dbReference type="Proteomes" id="UP000319004">
    <property type="component" value="Chromosome"/>
</dbReference>
<dbReference type="SMART" id="SM01232">
    <property type="entry name" value="H2TH"/>
    <property type="match status" value="1"/>
</dbReference>
<keyword evidence="17" id="KW-0540">Nuclease</keyword>
<evidence type="ECO:0000256" key="11">
    <source>
        <dbReference type="ARBA" id="ARBA00023239"/>
    </source>
</evidence>
<evidence type="ECO:0000256" key="12">
    <source>
        <dbReference type="ARBA" id="ARBA00023268"/>
    </source>
</evidence>
<dbReference type="AlphaFoldDB" id="A0A518HK26"/>
<evidence type="ECO:0000259" key="15">
    <source>
        <dbReference type="PROSITE" id="PS51066"/>
    </source>
</evidence>
<dbReference type="GO" id="GO:0003684">
    <property type="term" value="F:damaged DNA binding"/>
    <property type="evidence" value="ECO:0007669"/>
    <property type="project" value="InterPro"/>
</dbReference>
<keyword evidence="7 17" id="KW-0378">Hydrolase</keyword>
<dbReference type="PROSITE" id="PS51066">
    <property type="entry name" value="ZF_FPG_2"/>
    <property type="match status" value="1"/>
</dbReference>
<keyword evidence="10" id="KW-0234">DNA repair</keyword>
<comment type="similarity">
    <text evidence="2">Belongs to the FPG family.</text>
</comment>
<dbReference type="SUPFAM" id="SSF46946">
    <property type="entry name" value="S13-like H2TH domain"/>
    <property type="match status" value="1"/>
</dbReference>
<keyword evidence="9" id="KW-0238">DNA-binding</keyword>
<proteinExistence type="inferred from homology"/>
<dbReference type="GO" id="GO:0006284">
    <property type="term" value="P:base-excision repair"/>
    <property type="evidence" value="ECO:0007669"/>
    <property type="project" value="InterPro"/>
</dbReference>
<dbReference type="SUPFAM" id="SSF57716">
    <property type="entry name" value="Glucocorticoid receptor-like (DNA-binding domain)"/>
    <property type="match status" value="1"/>
</dbReference>